<dbReference type="EMBL" id="AP029266">
    <property type="protein sequence ID" value="BFG01510.1"/>
    <property type="molecule type" value="Genomic_DNA"/>
</dbReference>
<keyword evidence="2" id="KW-1185">Reference proteome</keyword>
<evidence type="ECO:0000313" key="1">
    <source>
        <dbReference type="EMBL" id="BFG01510.1"/>
    </source>
</evidence>
<dbReference type="Proteomes" id="UP001500889">
    <property type="component" value="Chromosome A"/>
</dbReference>
<gene>
    <name evidence="1" type="ORF">DMAD_01249</name>
</gene>
<proteinExistence type="predicted"/>
<accession>A0AAU9FZ87</accession>
<evidence type="ECO:0000313" key="2">
    <source>
        <dbReference type="Proteomes" id="UP001500889"/>
    </source>
</evidence>
<protein>
    <submittedName>
        <fullName evidence="1">Uncharacterized protein</fullName>
    </submittedName>
</protein>
<sequence>MCSLTKSDSFLNDLEIAHVSPKCHRDSSTGCLRLVRESRSPHTLPRTTHKVRAVRSEELNIKAGRAATRACSQHRRKAEDGTRSLLNATVMEVRRRIREKLDQEEMIRHQRILEEEEEEARNMHQVSSTTLARLMGPLPIPPEFSMAARVQLEQNLKGVRAREAFYHFGELVDRINSRAIPPMEDLRVFFWFAAVLQFHMYLWHQPKHRRYFVLCYVLEDRRDFMAHVTIPCALFRELVDIYPQTVDNGHFVEDIFQLAPAPLRLFSFLKVVSNLIHARSLYDRLGELIYGFFQPQDTLLQLTRLQED</sequence>
<dbReference type="AlphaFoldDB" id="A0AAU9FZ87"/>
<name>A0AAU9FZ87_DROMD</name>
<reference evidence="1 2" key="1">
    <citation type="submission" date="2024-02" db="EMBL/GenBank/DDBJ databases">
        <title>A chromosome-level genome assembly of Drosophila madeirensis, a fruit fly species endemic to Madeira island.</title>
        <authorList>
            <person name="Tomihara K."/>
            <person name="Llopart A."/>
            <person name="Yamamoto D."/>
        </authorList>
    </citation>
    <scope>NUCLEOTIDE SEQUENCE [LARGE SCALE GENOMIC DNA]</scope>
    <source>
        <strain evidence="1 2">RF1</strain>
    </source>
</reference>
<organism evidence="1 2">
    <name type="scientific">Drosophila madeirensis</name>
    <name type="common">Fruit fly</name>
    <dbReference type="NCBI Taxonomy" id="30013"/>
    <lineage>
        <taxon>Eukaryota</taxon>
        <taxon>Metazoa</taxon>
        <taxon>Ecdysozoa</taxon>
        <taxon>Arthropoda</taxon>
        <taxon>Hexapoda</taxon>
        <taxon>Insecta</taxon>
        <taxon>Pterygota</taxon>
        <taxon>Neoptera</taxon>
        <taxon>Endopterygota</taxon>
        <taxon>Diptera</taxon>
        <taxon>Brachycera</taxon>
        <taxon>Muscomorpha</taxon>
        <taxon>Ephydroidea</taxon>
        <taxon>Drosophilidae</taxon>
        <taxon>Drosophila</taxon>
        <taxon>Sophophora</taxon>
    </lineage>
</organism>